<dbReference type="RefSeq" id="WP_420905394.1">
    <property type="nucleotide sequence ID" value="NZ_BAAFGK010000004.1"/>
</dbReference>
<organism evidence="1 2">
    <name type="scientific">Candidatus Magnetaquiglobus chichijimensis</name>
    <dbReference type="NCBI Taxonomy" id="3141448"/>
    <lineage>
        <taxon>Bacteria</taxon>
        <taxon>Pseudomonadati</taxon>
        <taxon>Pseudomonadota</taxon>
        <taxon>Magnetococcia</taxon>
        <taxon>Magnetococcales</taxon>
        <taxon>Candidatus Magnetaquicoccaceae</taxon>
        <taxon>Candidatus Magnetaquiglobus</taxon>
    </lineage>
</organism>
<accession>A0ABQ0C9Y2</accession>
<comment type="caution">
    <text evidence="1">The sequence shown here is derived from an EMBL/GenBank/DDBJ whole genome shotgun (WGS) entry which is preliminary data.</text>
</comment>
<dbReference type="Pfam" id="PF14103">
    <property type="entry name" value="DUF4276"/>
    <property type="match status" value="1"/>
</dbReference>
<name>A0ABQ0C9Y2_9PROT</name>
<reference evidence="1 2" key="2">
    <citation type="submission" date="2024-09" db="EMBL/GenBank/DDBJ databases">
        <title>Draft genome sequence of Candidatus Magnetaquicoccaceae bacterium FCR-1.</title>
        <authorList>
            <person name="Shimoshige H."/>
            <person name="Shimamura S."/>
            <person name="Taoka A."/>
            <person name="Kobayashi H."/>
            <person name="Maekawa T."/>
        </authorList>
    </citation>
    <scope>NUCLEOTIDE SEQUENCE [LARGE SCALE GENOMIC DNA]</scope>
    <source>
        <strain evidence="1 2">FCR-1</strain>
    </source>
</reference>
<sequence>MHLEVLVEGTTELTALSILMSRIIGPYREPHTWTIHKHRGIGSLPEDPTARPNPLDPTLLHNLPSKLRAYGKEDRADLLVVVLVDLDEHPDCRAFKQQLTGLLAWCDPKPNCLFRIAIEELEAWYLGDREALLKAYPEADPVKLEAYQQDSQCRTWETLADILHPGGIGVRRTAGVTGKRSPSVLNHKMLWARTIAPEMDVERNRSGSFQCFRDGLRRLTA</sequence>
<gene>
    <name evidence="1" type="ORF">SIID45300_02033</name>
</gene>
<dbReference type="InterPro" id="IPR025455">
    <property type="entry name" value="DUF4276"/>
</dbReference>
<keyword evidence="2" id="KW-1185">Reference proteome</keyword>
<evidence type="ECO:0000313" key="2">
    <source>
        <dbReference type="Proteomes" id="UP001628193"/>
    </source>
</evidence>
<evidence type="ECO:0008006" key="3">
    <source>
        <dbReference type="Google" id="ProtNLM"/>
    </source>
</evidence>
<protein>
    <recommendedName>
        <fullName evidence="3">DUF4276 family protein</fullName>
    </recommendedName>
</protein>
<reference evidence="1 2" key="1">
    <citation type="submission" date="2024-05" db="EMBL/GenBank/DDBJ databases">
        <authorList>
            <consortium name="Candidatus Magnetaquicoccaceae bacterium FCR-1 genome sequencing consortium"/>
            <person name="Shimoshige H."/>
            <person name="Shimamura S."/>
            <person name="Taoka A."/>
            <person name="Kobayashi H."/>
            <person name="Maekawa T."/>
        </authorList>
    </citation>
    <scope>NUCLEOTIDE SEQUENCE [LARGE SCALE GENOMIC DNA]</scope>
    <source>
        <strain evidence="1 2">FCR-1</strain>
    </source>
</reference>
<evidence type="ECO:0000313" key="1">
    <source>
        <dbReference type="EMBL" id="GAB0057701.1"/>
    </source>
</evidence>
<dbReference type="Proteomes" id="UP001628193">
    <property type="component" value="Unassembled WGS sequence"/>
</dbReference>
<dbReference type="EMBL" id="BAAFGK010000004">
    <property type="protein sequence ID" value="GAB0057701.1"/>
    <property type="molecule type" value="Genomic_DNA"/>
</dbReference>
<proteinExistence type="predicted"/>